<protein>
    <submittedName>
        <fullName evidence="2">Uracil phosphoribosyltransferase</fullName>
    </submittedName>
</protein>
<dbReference type="STRING" id="1450538.A0A2V5H3Y5"/>
<gene>
    <name evidence="2" type="ORF">BO99DRAFT_215784</name>
</gene>
<reference evidence="2 3" key="1">
    <citation type="submission" date="2018-02" db="EMBL/GenBank/DDBJ databases">
        <title>The genomes of Aspergillus section Nigri reveals drivers in fungal speciation.</title>
        <authorList>
            <consortium name="DOE Joint Genome Institute"/>
            <person name="Vesth T.C."/>
            <person name="Nybo J."/>
            <person name="Theobald S."/>
            <person name="Brandl J."/>
            <person name="Frisvad J.C."/>
            <person name="Nielsen K.F."/>
            <person name="Lyhne E.K."/>
            <person name="Kogle M.E."/>
            <person name="Kuo A."/>
            <person name="Riley R."/>
            <person name="Clum A."/>
            <person name="Nolan M."/>
            <person name="Lipzen A."/>
            <person name="Salamov A."/>
            <person name="Henrissat B."/>
            <person name="Wiebenga A."/>
            <person name="De vries R.P."/>
            <person name="Grigoriev I.V."/>
            <person name="Mortensen U.H."/>
            <person name="Andersen M.R."/>
            <person name="Baker S.E."/>
        </authorList>
    </citation>
    <scope>NUCLEOTIDE SEQUENCE [LARGE SCALE GENOMIC DNA]</scope>
    <source>
        <strain evidence="2 3">CBS 115571</strain>
    </source>
</reference>
<dbReference type="SUPFAM" id="SSF56784">
    <property type="entry name" value="HAD-like"/>
    <property type="match status" value="1"/>
</dbReference>
<dbReference type="OMA" id="GHFMFWP"/>
<keyword evidence="2" id="KW-0328">Glycosyltransferase</keyword>
<keyword evidence="3" id="KW-1185">Reference proteome</keyword>
<dbReference type="AlphaFoldDB" id="A0A2V5H3Y5"/>
<dbReference type="Gene3D" id="3.40.50.2020">
    <property type="match status" value="1"/>
</dbReference>
<dbReference type="InterPro" id="IPR000836">
    <property type="entry name" value="PRTase_dom"/>
</dbReference>
<dbReference type="PANTHER" id="PTHR43344">
    <property type="entry name" value="PHOSPHOSERINE PHOSPHATASE"/>
    <property type="match status" value="1"/>
</dbReference>
<name>A0A2V5H3Y5_ASPV1</name>
<dbReference type="InterPro" id="IPR036412">
    <property type="entry name" value="HAD-like_sf"/>
</dbReference>
<organism evidence="2 3">
    <name type="scientific">Aspergillus violaceofuscus (strain CBS 115571)</name>
    <dbReference type="NCBI Taxonomy" id="1450538"/>
    <lineage>
        <taxon>Eukaryota</taxon>
        <taxon>Fungi</taxon>
        <taxon>Dikarya</taxon>
        <taxon>Ascomycota</taxon>
        <taxon>Pezizomycotina</taxon>
        <taxon>Eurotiomycetes</taxon>
        <taxon>Eurotiomycetidae</taxon>
        <taxon>Eurotiales</taxon>
        <taxon>Aspergillaceae</taxon>
        <taxon>Aspergillus</taxon>
    </lineage>
</organism>
<accession>A0A2V5H3Y5</accession>
<evidence type="ECO:0000313" key="3">
    <source>
        <dbReference type="Proteomes" id="UP000249829"/>
    </source>
</evidence>
<dbReference type="GO" id="GO:0016757">
    <property type="term" value="F:glycosyltransferase activity"/>
    <property type="evidence" value="ECO:0007669"/>
    <property type="project" value="UniProtKB-KW"/>
</dbReference>
<dbReference type="CDD" id="cd06223">
    <property type="entry name" value="PRTases_typeI"/>
    <property type="match status" value="1"/>
</dbReference>
<dbReference type="GO" id="GO:0000287">
    <property type="term" value="F:magnesium ion binding"/>
    <property type="evidence" value="ECO:0007669"/>
    <property type="project" value="TreeGrafter"/>
</dbReference>
<dbReference type="InterPro" id="IPR050582">
    <property type="entry name" value="HAD-like_SerB"/>
</dbReference>
<sequence length="671" mass="74202">MTDSFFLPPIANGRSGAQNSATVIGLYGVSGVGKTLLLNRLRRELGDELFTYHEGSAVISGVVPGGLEAFQSLEKEEKNFWRKRAIESIRESSIESGKTAIVTGHLILCSEKGTHEIVHTDSDLEVFSHILYLDEPADVVWSRRQQDTTKKRPDLSVEDISQWLEAEKSLLRQLCYDNCILFALVSPCKLDAITTLLIDFHKHDEVYNLNLATRKLDAALGYCRDHLPETFLVLDGDKTLAADDTGDMLWRTHLPSVTDNLTPLEAIFTSKLGYSYAAFRQVSLLYEEKFTNDEFERICSQVASSVRLYPEMLSLLHNIESKAHIGAVIVTCGLQQVWTSVLENSGLTRKFVVIGGGRHPDDCVVTPIVKAAIVDHLKETYCSYVWAFGDSPLDLDMLRRADEAIVVVGDLHTRSRSMETKLATVIERHKLHAHQLLLPSGVPSRLDTERLPTITLENLSRSINFEILHSSNTNAAKLLATPMRDASVCGPLLRGAHKRAGYYLSMTHVSTLLGLETTQIPHVQGHAIDGFQLRHEAKTIIIALMRGGEPMALGVSEAFPRAMFHHASCVADIAHEHLNGRVTAILVDSVINTGRSVSEMIRHIRQINATLRIVVVAGVVQKQAVAARSPLCMLARKSNVGLVALRLSENKYTGRGTTDTGNRLFGTMHLA</sequence>
<dbReference type="InterPro" id="IPR023214">
    <property type="entry name" value="HAD_sf"/>
</dbReference>
<dbReference type="GO" id="GO:0036424">
    <property type="term" value="F:L-phosphoserine phosphatase activity"/>
    <property type="evidence" value="ECO:0007669"/>
    <property type="project" value="TreeGrafter"/>
</dbReference>
<proteinExistence type="predicted"/>
<dbReference type="PANTHER" id="PTHR43344:SF20">
    <property type="entry name" value="URACIL PHOSPHORIBOSYLTRANSFERASE"/>
    <property type="match status" value="1"/>
</dbReference>
<dbReference type="Pfam" id="PF13207">
    <property type="entry name" value="AAA_17"/>
    <property type="match status" value="1"/>
</dbReference>
<dbReference type="Pfam" id="PF14681">
    <property type="entry name" value="UPRTase"/>
    <property type="match status" value="1"/>
</dbReference>
<evidence type="ECO:0000313" key="2">
    <source>
        <dbReference type="EMBL" id="PYI16642.1"/>
    </source>
</evidence>
<dbReference type="InterPro" id="IPR027417">
    <property type="entry name" value="P-loop_NTPase"/>
</dbReference>
<keyword evidence="2" id="KW-0808">Transferase</keyword>
<evidence type="ECO:0000259" key="1">
    <source>
        <dbReference type="Pfam" id="PF14681"/>
    </source>
</evidence>
<dbReference type="Proteomes" id="UP000249829">
    <property type="component" value="Unassembled WGS sequence"/>
</dbReference>
<dbReference type="SUPFAM" id="SSF53271">
    <property type="entry name" value="PRTase-like"/>
    <property type="match status" value="1"/>
</dbReference>
<dbReference type="GO" id="GO:0005737">
    <property type="term" value="C:cytoplasm"/>
    <property type="evidence" value="ECO:0007669"/>
    <property type="project" value="TreeGrafter"/>
</dbReference>
<dbReference type="EMBL" id="KZ825166">
    <property type="protein sequence ID" value="PYI16642.1"/>
    <property type="molecule type" value="Genomic_DNA"/>
</dbReference>
<dbReference type="InterPro" id="IPR029057">
    <property type="entry name" value="PRTase-like"/>
</dbReference>
<dbReference type="GO" id="GO:0006564">
    <property type="term" value="P:L-serine biosynthetic process"/>
    <property type="evidence" value="ECO:0007669"/>
    <property type="project" value="TreeGrafter"/>
</dbReference>
<dbReference type="Pfam" id="PF12710">
    <property type="entry name" value="HAD"/>
    <property type="match status" value="1"/>
</dbReference>
<dbReference type="SUPFAM" id="SSF52540">
    <property type="entry name" value="P-loop containing nucleoside triphosphate hydrolases"/>
    <property type="match status" value="1"/>
</dbReference>
<dbReference type="Gene3D" id="3.40.50.300">
    <property type="entry name" value="P-loop containing nucleotide triphosphate hydrolases"/>
    <property type="match status" value="1"/>
</dbReference>
<dbReference type="Gene3D" id="3.40.50.1000">
    <property type="entry name" value="HAD superfamily/HAD-like"/>
    <property type="match status" value="1"/>
</dbReference>
<feature type="domain" description="Phosphoribosyltransferase" evidence="1">
    <location>
        <begin position="472"/>
        <end position="667"/>
    </location>
</feature>